<keyword evidence="4" id="KW-0175">Coiled coil</keyword>
<proteinExistence type="inferred from homology"/>
<reference evidence="7 8" key="1">
    <citation type="submission" date="2018-08" db="EMBL/GenBank/DDBJ databases">
        <title>Aphanomyces genome sequencing and annotation.</title>
        <authorList>
            <person name="Minardi D."/>
            <person name="Oidtmann B."/>
            <person name="Van Der Giezen M."/>
            <person name="Studholme D.J."/>
        </authorList>
    </citation>
    <scope>NUCLEOTIDE SEQUENCE [LARGE SCALE GENOMIC DNA]</scope>
    <source>
        <strain evidence="7 8">NJM0002</strain>
    </source>
</reference>
<evidence type="ECO:0000256" key="4">
    <source>
        <dbReference type="SAM" id="Coils"/>
    </source>
</evidence>
<keyword evidence="8" id="KW-1185">Reference proteome</keyword>
<evidence type="ECO:0000313" key="8">
    <source>
        <dbReference type="Proteomes" id="UP000285060"/>
    </source>
</evidence>
<dbReference type="SUPFAM" id="SSF54060">
    <property type="entry name" value="His-Me finger endonucleases"/>
    <property type="match status" value="1"/>
</dbReference>
<dbReference type="InterPro" id="IPR040255">
    <property type="entry name" value="Non-specific_endonuclease"/>
</dbReference>
<dbReference type="PANTHER" id="PTHR13966">
    <property type="entry name" value="ENDONUCLEASE RELATED"/>
    <property type="match status" value="1"/>
</dbReference>
<feature type="coiled-coil region" evidence="4">
    <location>
        <begin position="116"/>
        <end position="147"/>
    </location>
</feature>
<dbReference type="Pfam" id="PF01223">
    <property type="entry name" value="Endonuclease_NS"/>
    <property type="match status" value="1"/>
</dbReference>
<dbReference type="Proteomes" id="UP000285060">
    <property type="component" value="Unassembled WGS sequence"/>
</dbReference>
<dbReference type="GO" id="GO:0016787">
    <property type="term" value="F:hydrolase activity"/>
    <property type="evidence" value="ECO:0007669"/>
    <property type="project" value="InterPro"/>
</dbReference>
<evidence type="ECO:0008006" key="9">
    <source>
        <dbReference type="Google" id="ProtNLM"/>
    </source>
</evidence>
<feature type="binding site" evidence="3">
    <location>
        <position position="365"/>
    </location>
    <ligand>
        <name>Mg(2+)</name>
        <dbReference type="ChEBI" id="CHEBI:18420"/>
        <note>catalytic</note>
    </ligand>
</feature>
<dbReference type="SMART" id="SM00477">
    <property type="entry name" value="NUC"/>
    <property type="match status" value="1"/>
</dbReference>
<accession>A0A3R6Z2G1</accession>
<protein>
    <recommendedName>
        <fullName evidence="9">Endonuclease</fullName>
    </recommendedName>
</protein>
<dbReference type="VEuPathDB" id="FungiDB:H310_12186"/>
<dbReference type="GO" id="GO:0003676">
    <property type="term" value="F:nucleic acid binding"/>
    <property type="evidence" value="ECO:0007669"/>
    <property type="project" value="InterPro"/>
</dbReference>
<dbReference type="InterPro" id="IPR044929">
    <property type="entry name" value="DNA/RNA_non-sp_Endonuclease_sf"/>
</dbReference>
<comment type="caution">
    <text evidence="7">The sequence shown here is derived from an EMBL/GenBank/DDBJ whole genome shotgun (WGS) entry which is preliminary data.</text>
</comment>
<comment type="similarity">
    <text evidence="1">Belongs to the DNA/RNA non-specific endonuclease family.</text>
</comment>
<gene>
    <name evidence="7" type="ORF">DYB32_006065</name>
</gene>
<evidence type="ECO:0000256" key="1">
    <source>
        <dbReference type="ARBA" id="ARBA00010052"/>
    </source>
</evidence>
<organism evidence="7 8">
    <name type="scientific">Aphanomyces invadans</name>
    <dbReference type="NCBI Taxonomy" id="157072"/>
    <lineage>
        <taxon>Eukaryota</taxon>
        <taxon>Sar</taxon>
        <taxon>Stramenopiles</taxon>
        <taxon>Oomycota</taxon>
        <taxon>Saprolegniomycetes</taxon>
        <taxon>Saprolegniales</taxon>
        <taxon>Verrucalvaceae</taxon>
        <taxon>Aphanomyces</taxon>
    </lineage>
</organism>
<dbReference type="PANTHER" id="PTHR13966:SF5">
    <property type="entry name" value="ENDONUCLEASE G, MITOCHONDRIAL"/>
    <property type="match status" value="1"/>
</dbReference>
<sequence length="487" mass="54821">MPDAISQDEYFRLLKKTDVLGHLLRVNDNLLEAEGLLEVAEVDNSKLDAMNKHILVELEVSHPRAAYNTLTRCVETSIQVTEVQYAESVESALKHVQVEKVCDQLLERMQLTDKQNAALHDEIATLKLKLEAHKQQQRQDRAAMQAQQSSVASLLQNVKNDIKKRYGSIVVAANATTFQNNLHLELRRTPPTHLIDNSTKNLKHQKPFLNSSPSTMHLPLVFALAVAATATATADVTNVHLDKISELAKTTTLKPTTNPRPPPSNDFYIHHDGYSLLFNCERRTADRWNYTLATDKRDATRPPSFYSDPSIPAQCQQYSTKAYAAVRGGYDRGHLVASSMMTDSPEQRHQSHYMTNIAPQVSSFNQGIWVTTEDIEACYRNLNRIYTWGGILYTDEANDYFYESHGIRTPDYWWKVVLTKDSSGQDKIISWFFPNQENLGAVDKYLVSVNDIEARLTDGLGPIPVPTALKSFKATTSWAKPAGCSRA</sequence>
<dbReference type="EMBL" id="QUSY01000603">
    <property type="protein sequence ID" value="RHY28326.1"/>
    <property type="molecule type" value="Genomic_DNA"/>
</dbReference>
<dbReference type="SMART" id="SM00892">
    <property type="entry name" value="Endonuclease_NS"/>
    <property type="match status" value="1"/>
</dbReference>
<dbReference type="VEuPathDB" id="FungiDB:H310_12187"/>
<keyword evidence="3" id="KW-0479">Metal-binding</keyword>
<feature type="domain" description="ENPP1-3/EXOG-like endonuclease/phosphodiesterase" evidence="5">
    <location>
        <begin position="271"/>
        <end position="467"/>
    </location>
</feature>
<dbReference type="Gene3D" id="3.40.570.10">
    <property type="entry name" value="Extracellular Endonuclease, subunit A"/>
    <property type="match status" value="1"/>
</dbReference>
<dbReference type="InterPro" id="IPR044925">
    <property type="entry name" value="His-Me_finger_sf"/>
</dbReference>
<evidence type="ECO:0000259" key="6">
    <source>
        <dbReference type="SMART" id="SM00892"/>
    </source>
</evidence>
<evidence type="ECO:0000256" key="3">
    <source>
        <dbReference type="PIRSR" id="PIRSR640255-2"/>
    </source>
</evidence>
<dbReference type="AlphaFoldDB" id="A0A3R6Z2G1"/>
<dbReference type="InterPro" id="IPR001604">
    <property type="entry name" value="Endo_G_ENPP1-like_dom"/>
</dbReference>
<dbReference type="InterPro" id="IPR020821">
    <property type="entry name" value="ENPP1-3/EXOG-like_nuc-like"/>
</dbReference>
<evidence type="ECO:0000313" key="7">
    <source>
        <dbReference type="EMBL" id="RHY28326.1"/>
    </source>
</evidence>
<feature type="active site" description="Proton acceptor" evidence="2">
    <location>
        <position position="334"/>
    </location>
</feature>
<dbReference type="GO" id="GO:0046872">
    <property type="term" value="F:metal ion binding"/>
    <property type="evidence" value="ECO:0007669"/>
    <property type="project" value="UniProtKB-KW"/>
</dbReference>
<evidence type="ECO:0000259" key="5">
    <source>
        <dbReference type="SMART" id="SM00477"/>
    </source>
</evidence>
<feature type="domain" description="DNA/RNA non-specific endonuclease/pyrophosphatase/phosphodiesterase" evidence="6">
    <location>
        <begin position="270"/>
        <end position="472"/>
    </location>
</feature>
<dbReference type="GO" id="GO:0004519">
    <property type="term" value="F:endonuclease activity"/>
    <property type="evidence" value="ECO:0007669"/>
    <property type="project" value="TreeGrafter"/>
</dbReference>
<evidence type="ECO:0000256" key="2">
    <source>
        <dbReference type="PIRSR" id="PIRSR640255-1"/>
    </source>
</evidence>
<name>A0A3R6Z2G1_9STRA</name>